<dbReference type="Proteomes" id="UP000051248">
    <property type="component" value="Unassembled WGS sequence"/>
</dbReference>
<dbReference type="OrthoDB" id="9996313at2"/>
<keyword evidence="2" id="KW-1185">Reference proteome</keyword>
<organism evidence="1 2">
    <name type="scientific">Companilactobacillus nodensis DSM 19682 = JCM 14932 = NBRC 107160</name>
    <dbReference type="NCBI Taxonomy" id="1423775"/>
    <lineage>
        <taxon>Bacteria</taxon>
        <taxon>Bacillati</taxon>
        <taxon>Bacillota</taxon>
        <taxon>Bacilli</taxon>
        <taxon>Lactobacillales</taxon>
        <taxon>Lactobacillaceae</taxon>
        <taxon>Companilactobacillus</taxon>
    </lineage>
</organism>
<proteinExistence type="predicted"/>
<evidence type="ECO:0000313" key="1">
    <source>
        <dbReference type="EMBL" id="KRK78772.1"/>
    </source>
</evidence>
<evidence type="ECO:0000313" key="2">
    <source>
        <dbReference type="Proteomes" id="UP000051248"/>
    </source>
</evidence>
<name>A0A0R1KDG4_9LACO</name>
<gene>
    <name evidence="1" type="ORF">FD03_GL002551</name>
</gene>
<comment type="caution">
    <text evidence="1">The sequence shown here is derived from an EMBL/GenBank/DDBJ whole genome shotgun (WGS) entry which is preliminary data.</text>
</comment>
<protein>
    <submittedName>
        <fullName evidence="1">Uncharacterized protein</fullName>
    </submittedName>
</protein>
<dbReference type="RefSeq" id="WP_025024709.1">
    <property type="nucleotide sequence ID" value="NZ_AZDZ01000022.1"/>
</dbReference>
<accession>A0A0R1KDG4</accession>
<dbReference type="AlphaFoldDB" id="A0A0R1KDG4"/>
<dbReference type="STRING" id="1423775.FD03_GL002551"/>
<dbReference type="PATRIC" id="fig|1423775.4.peg.2595"/>
<dbReference type="EMBL" id="AZDZ01000022">
    <property type="protein sequence ID" value="KRK78772.1"/>
    <property type="molecule type" value="Genomic_DNA"/>
</dbReference>
<sequence>MMISEIEEEMERATFEMLKLEGFNPDHWRIKEIPIDDQLMTFQNLNDDTEFTIMCEDDGTISPYYTTIRNGCGTDNKAKSIIEAIELSDWYGRNENTK</sequence>
<reference evidence="1 2" key="1">
    <citation type="journal article" date="2015" name="Genome Announc.">
        <title>Expanding the biotechnology potential of lactobacilli through comparative genomics of 213 strains and associated genera.</title>
        <authorList>
            <person name="Sun Z."/>
            <person name="Harris H.M."/>
            <person name="McCann A."/>
            <person name="Guo C."/>
            <person name="Argimon S."/>
            <person name="Zhang W."/>
            <person name="Yang X."/>
            <person name="Jeffery I.B."/>
            <person name="Cooney J.C."/>
            <person name="Kagawa T.F."/>
            <person name="Liu W."/>
            <person name="Song Y."/>
            <person name="Salvetti E."/>
            <person name="Wrobel A."/>
            <person name="Rasinkangas P."/>
            <person name="Parkhill J."/>
            <person name="Rea M.C."/>
            <person name="O'Sullivan O."/>
            <person name="Ritari J."/>
            <person name="Douillard F.P."/>
            <person name="Paul Ross R."/>
            <person name="Yang R."/>
            <person name="Briner A.E."/>
            <person name="Felis G.E."/>
            <person name="de Vos W.M."/>
            <person name="Barrangou R."/>
            <person name="Klaenhammer T.R."/>
            <person name="Caufield P.W."/>
            <person name="Cui Y."/>
            <person name="Zhang H."/>
            <person name="O'Toole P.W."/>
        </authorList>
    </citation>
    <scope>NUCLEOTIDE SEQUENCE [LARGE SCALE GENOMIC DNA]</scope>
    <source>
        <strain evidence="1 2">DSM 19682</strain>
    </source>
</reference>